<proteinExistence type="predicted"/>
<comment type="caution">
    <text evidence="2">The sequence shown here is derived from an EMBL/GenBank/DDBJ whole genome shotgun (WGS) entry which is preliminary data.</text>
</comment>
<reference evidence="2" key="1">
    <citation type="submission" date="2021-02" db="EMBL/GenBank/DDBJ databases">
        <authorList>
            <person name="Nowell W R."/>
        </authorList>
    </citation>
    <scope>NUCLEOTIDE SEQUENCE</scope>
</reference>
<name>A0A818JGP0_9BILA</name>
<organism evidence="2 3">
    <name type="scientific">Adineta steineri</name>
    <dbReference type="NCBI Taxonomy" id="433720"/>
    <lineage>
        <taxon>Eukaryota</taxon>
        <taxon>Metazoa</taxon>
        <taxon>Spiralia</taxon>
        <taxon>Gnathifera</taxon>
        <taxon>Rotifera</taxon>
        <taxon>Eurotatoria</taxon>
        <taxon>Bdelloidea</taxon>
        <taxon>Adinetida</taxon>
        <taxon>Adinetidae</taxon>
        <taxon>Adineta</taxon>
    </lineage>
</organism>
<evidence type="ECO:0008006" key="4">
    <source>
        <dbReference type="Google" id="ProtNLM"/>
    </source>
</evidence>
<evidence type="ECO:0000313" key="3">
    <source>
        <dbReference type="Proteomes" id="UP000663881"/>
    </source>
</evidence>
<dbReference type="AlphaFoldDB" id="A0A818JGP0"/>
<evidence type="ECO:0000313" key="2">
    <source>
        <dbReference type="EMBL" id="CAF3542452.1"/>
    </source>
</evidence>
<evidence type="ECO:0000313" key="1">
    <source>
        <dbReference type="EMBL" id="CAF1291237.1"/>
    </source>
</evidence>
<protein>
    <recommendedName>
        <fullName evidence="4">F-box domain-containing protein</fullName>
    </recommendedName>
</protein>
<dbReference type="EMBL" id="CAJNON010000498">
    <property type="protein sequence ID" value="CAF1291237.1"/>
    <property type="molecule type" value="Genomic_DNA"/>
</dbReference>
<dbReference type="EMBL" id="CAJOAY010000112">
    <property type="protein sequence ID" value="CAF3542452.1"/>
    <property type="molecule type" value="Genomic_DNA"/>
</dbReference>
<dbReference type="OrthoDB" id="10085978at2759"/>
<sequence length="546" mass="64366">MVNNMKLEDMSNELFLCIWDQLLMVDVIYSFSNLNRRIDDMLLEFCGLYKELDLRYCSLSIFRYFSHQIVMKDEWRLNLTVLKIGTRYRCSQITLLADEVIKFFVKNSFIKQNKESNNSSRTLFHMITSLKKSRKPIFPQLNTLIVSQNTTMNENCRDIFLYAIACGSNLRTLKWITCSFQTHHSKSFFDWLFQCSINLNKFQFENPTSENGFELSYDHTLIKNYQSHQSLICLKINILNLSTLFVLFHYLPKLQSLDVYISDYIEAKDDLDEHLPKTINHSIELHTLKFRTLKIKGRGCYKIENLILRFVQSLENLSISMYHRCDDEPHLNYNGYYLSILCEKLKNLRSLNFAIQIQLFEKADRNIINDFTKTFSTPFWLNGPFGYKRVCVDFEQTYGLIQMFSLPYTFNDITLIHSIDLINIQFNTDLEENKRSQSLTQELKTLWSGMDRLFLPFDKNQILSSLFIQALQCSSTQNKILVFSQKRGIISENIANQIQLTHFNVLELGGSFDTNINYNLEGKFIFLFDDLREKIVNNEITFESTI</sequence>
<gene>
    <name evidence="2" type="ORF">OKA104_LOCUS3669</name>
    <name evidence="1" type="ORF">VCS650_LOCUS30520</name>
</gene>
<accession>A0A818JGP0</accession>
<dbReference type="Proteomes" id="UP000663881">
    <property type="component" value="Unassembled WGS sequence"/>
</dbReference>
<dbReference type="Proteomes" id="UP000663891">
    <property type="component" value="Unassembled WGS sequence"/>
</dbReference>